<keyword evidence="4 7" id="KW-0812">Transmembrane</keyword>
<keyword evidence="5 7" id="KW-1133">Transmembrane helix</keyword>
<dbReference type="EMBL" id="JAKOGI010000048">
    <property type="protein sequence ID" value="KAJ8446846.1"/>
    <property type="molecule type" value="Genomic_DNA"/>
</dbReference>
<dbReference type="InterPro" id="IPR037185">
    <property type="entry name" value="EmrE-like"/>
</dbReference>
<keyword evidence="3" id="KW-0813">Transport</keyword>
<proteinExistence type="inferred from homology"/>
<feature type="transmembrane region" description="Helical" evidence="7">
    <location>
        <begin position="221"/>
        <end position="241"/>
    </location>
</feature>
<reference evidence="8" key="1">
    <citation type="submission" date="2022-04" db="EMBL/GenBank/DDBJ databases">
        <title>Carnegiea gigantea Genome sequencing and assembly v2.</title>
        <authorList>
            <person name="Copetti D."/>
            <person name="Sanderson M.J."/>
            <person name="Burquez A."/>
            <person name="Wojciechowski M.F."/>
        </authorList>
    </citation>
    <scope>NUCLEOTIDE SEQUENCE</scope>
    <source>
        <strain evidence="8">SGP5-SGP5p</strain>
        <tissue evidence="8">Aerial part</tissue>
    </source>
</reference>
<comment type="caution">
    <text evidence="8">The sequence shown here is derived from an EMBL/GenBank/DDBJ whole genome shotgun (WGS) entry which is preliminary data.</text>
</comment>
<dbReference type="SUPFAM" id="SSF103481">
    <property type="entry name" value="Multidrug resistance efflux transporter EmrE"/>
    <property type="match status" value="1"/>
</dbReference>
<evidence type="ECO:0000256" key="7">
    <source>
        <dbReference type="SAM" id="Phobius"/>
    </source>
</evidence>
<feature type="transmembrane region" description="Helical" evidence="7">
    <location>
        <begin position="67"/>
        <end position="84"/>
    </location>
</feature>
<evidence type="ECO:0000256" key="6">
    <source>
        <dbReference type="ARBA" id="ARBA00023136"/>
    </source>
</evidence>
<dbReference type="Proteomes" id="UP001153076">
    <property type="component" value="Unassembled WGS sequence"/>
</dbReference>
<feature type="transmembrane region" description="Helical" evidence="7">
    <location>
        <begin position="6"/>
        <end position="27"/>
    </location>
</feature>
<feature type="transmembrane region" description="Helical" evidence="7">
    <location>
        <begin position="122"/>
        <end position="141"/>
    </location>
</feature>
<dbReference type="OrthoDB" id="416555at2759"/>
<dbReference type="PANTHER" id="PTHR31326:SF3">
    <property type="entry name" value="PROTEIN CLT3, CHLOROPLASTIC"/>
    <property type="match status" value="1"/>
</dbReference>
<accession>A0A9Q1KLT7</accession>
<feature type="transmembrane region" description="Helical" evidence="7">
    <location>
        <begin position="148"/>
        <end position="167"/>
    </location>
</feature>
<name>A0A9Q1KLT7_9CARY</name>
<evidence type="ECO:0000256" key="3">
    <source>
        <dbReference type="ARBA" id="ARBA00022448"/>
    </source>
</evidence>
<dbReference type="PANTHER" id="PTHR31326">
    <property type="entry name" value="PROTEIN CLT2, CHLOROPLASTIC"/>
    <property type="match status" value="1"/>
</dbReference>
<feature type="transmembrane region" description="Helical" evidence="7">
    <location>
        <begin position="91"/>
        <end position="110"/>
    </location>
</feature>
<evidence type="ECO:0000313" key="9">
    <source>
        <dbReference type="Proteomes" id="UP001153076"/>
    </source>
</evidence>
<dbReference type="Pfam" id="PF08627">
    <property type="entry name" value="CRT-like"/>
    <property type="match status" value="1"/>
</dbReference>
<organism evidence="8 9">
    <name type="scientific">Carnegiea gigantea</name>
    <dbReference type="NCBI Taxonomy" id="171969"/>
    <lineage>
        <taxon>Eukaryota</taxon>
        <taxon>Viridiplantae</taxon>
        <taxon>Streptophyta</taxon>
        <taxon>Embryophyta</taxon>
        <taxon>Tracheophyta</taxon>
        <taxon>Spermatophyta</taxon>
        <taxon>Magnoliopsida</taxon>
        <taxon>eudicotyledons</taxon>
        <taxon>Gunneridae</taxon>
        <taxon>Pentapetalae</taxon>
        <taxon>Caryophyllales</taxon>
        <taxon>Cactineae</taxon>
        <taxon>Cactaceae</taxon>
        <taxon>Cactoideae</taxon>
        <taxon>Echinocereeae</taxon>
        <taxon>Carnegiea</taxon>
    </lineage>
</organism>
<evidence type="ECO:0000313" key="8">
    <source>
        <dbReference type="EMBL" id="KAJ8446846.1"/>
    </source>
</evidence>
<evidence type="ECO:0000256" key="5">
    <source>
        <dbReference type="ARBA" id="ARBA00022989"/>
    </source>
</evidence>
<dbReference type="InterPro" id="IPR013936">
    <property type="entry name" value="CRT-like"/>
</dbReference>
<evidence type="ECO:0000256" key="2">
    <source>
        <dbReference type="ARBA" id="ARBA00006690"/>
    </source>
</evidence>
<comment type="similarity">
    <text evidence="2">Belongs to the CRT-like transporter family.</text>
</comment>
<protein>
    <submittedName>
        <fullName evidence="8">Uncharacterized protein</fullName>
    </submittedName>
</protein>
<evidence type="ECO:0000256" key="4">
    <source>
        <dbReference type="ARBA" id="ARBA00022692"/>
    </source>
</evidence>
<gene>
    <name evidence="8" type="ORF">Cgig2_016156</name>
</gene>
<evidence type="ECO:0000256" key="1">
    <source>
        <dbReference type="ARBA" id="ARBA00004141"/>
    </source>
</evidence>
<sequence>MHGAPISTMYVVVYFSILYIRHHAGIVTQEMLSLPQAPYLAVGFLEALAGVSGMAATTMLSGESIPILSQTFLVWQILLSIVFLRRRYNVNHIIGCLLVSLGVIITVASGPSAGPSSKDVGIFWSLLMIFSFFLQAADTILKGQSVDLFVVNSFGSAYQALFMGLLVPLLSKLWGIQFSQLPSYLKGGAACFLNFNSLSSVPLSVFVFTMPLPYLGAGTSLPPGFLAGLIILVLGLLSYAWRLTMVPPSATT</sequence>
<comment type="subcellular location">
    <subcellularLocation>
        <location evidence="1">Membrane</location>
        <topology evidence="1">Multi-pass membrane protein</topology>
    </subcellularLocation>
</comment>
<feature type="transmembrane region" description="Helical" evidence="7">
    <location>
        <begin position="39"/>
        <end position="61"/>
    </location>
</feature>
<dbReference type="AlphaFoldDB" id="A0A9Q1KLT7"/>
<dbReference type="GO" id="GO:0016020">
    <property type="term" value="C:membrane"/>
    <property type="evidence" value="ECO:0007669"/>
    <property type="project" value="UniProtKB-SubCell"/>
</dbReference>
<keyword evidence="6 7" id="KW-0472">Membrane</keyword>
<keyword evidence="9" id="KW-1185">Reference proteome</keyword>